<comment type="similarity">
    <text evidence="1">Belongs to the RutC family.</text>
</comment>
<dbReference type="CDD" id="cd00448">
    <property type="entry name" value="YjgF_YER057c_UK114_family"/>
    <property type="match status" value="1"/>
</dbReference>
<dbReference type="PANTHER" id="PTHR11803:SF58">
    <property type="entry name" value="PROTEIN HMF1-RELATED"/>
    <property type="match status" value="1"/>
</dbReference>
<sequence>MNLERINPENIWAAPGYSHVVKAGNTVYIAGQVGRKPDGTLAGTDIEAQTDQIFKNLITALESVGGGLDNLVKTMVYVTDGSYLPGFKKVRDKYLIDNLPAQTGVIVKLGPGIKIEIEAIAVIP</sequence>
<dbReference type="GO" id="GO:0019239">
    <property type="term" value="F:deaminase activity"/>
    <property type="evidence" value="ECO:0007669"/>
    <property type="project" value="TreeGrafter"/>
</dbReference>
<dbReference type="InterPro" id="IPR006175">
    <property type="entry name" value="YjgF/YER057c/UK114"/>
</dbReference>
<gene>
    <name evidence="2" type="ORF">METZ01_LOCUS134560</name>
</gene>
<name>A0A381YXC5_9ZZZZ</name>
<evidence type="ECO:0000256" key="1">
    <source>
        <dbReference type="ARBA" id="ARBA00010552"/>
    </source>
</evidence>
<evidence type="ECO:0000313" key="2">
    <source>
        <dbReference type="EMBL" id="SVA81706.1"/>
    </source>
</evidence>
<dbReference type="Gene3D" id="3.30.1330.40">
    <property type="entry name" value="RutC-like"/>
    <property type="match status" value="1"/>
</dbReference>
<dbReference type="PANTHER" id="PTHR11803">
    <property type="entry name" value="2-IMINOBUTANOATE/2-IMINOPROPANOATE DEAMINASE RIDA"/>
    <property type="match status" value="1"/>
</dbReference>
<dbReference type="GO" id="GO:0005829">
    <property type="term" value="C:cytosol"/>
    <property type="evidence" value="ECO:0007669"/>
    <property type="project" value="TreeGrafter"/>
</dbReference>
<proteinExistence type="inferred from homology"/>
<dbReference type="EMBL" id="UINC01019308">
    <property type="protein sequence ID" value="SVA81706.1"/>
    <property type="molecule type" value="Genomic_DNA"/>
</dbReference>
<dbReference type="InterPro" id="IPR035959">
    <property type="entry name" value="RutC-like_sf"/>
</dbReference>
<reference evidence="2" key="1">
    <citation type="submission" date="2018-05" db="EMBL/GenBank/DDBJ databases">
        <authorList>
            <person name="Lanie J.A."/>
            <person name="Ng W.-L."/>
            <person name="Kazmierczak K.M."/>
            <person name="Andrzejewski T.M."/>
            <person name="Davidsen T.M."/>
            <person name="Wayne K.J."/>
            <person name="Tettelin H."/>
            <person name="Glass J.I."/>
            <person name="Rusch D."/>
            <person name="Podicherti R."/>
            <person name="Tsui H.-C.T."/>
            <person name="Winkler M.E."/>
        </authorList>
    </citation>
    <scope>NUCLEOTIDE SEQUENCE</scope>
</reference>
<organism evidence="2">
    <name type="scientific">marine metagenome</name>
    <dbReference type="NCBI Taxonomy" id="408172"/>
    <lineage>
        <taxon>unclassified sequences</taxon>
        <taxon>metagenomes</taxon>
        <taxon>ecological metagenomes</taxon>
    </lineage>
</organism>
<protein>
    <submittedName>
        <fullName evidence="2">Uncharacterized protein</fullName>
    </submittedName>
</protein>
<dbReference type="Pfam" id="PF01042">
    <property type="entry name" value="Ribonuc_L-PSP"/>
    <property type="match status" value="1"/>
</dbReference>
<dbReference type="AlphaFoldDB" id="A0A381YXC5"/>
<accession>A0A381YXC5</accession>
<dbReference type="SUPFAM" id="SSF55298">
    <property type="entry name" value="YjgF-like"/>
    <property type="match status" value="1"/>
</dbReference>